<proteinExistence type="predicted"/>
<feature type="region of interest" description="Disordered" evidence="1">
    <location>
        <begin position="190"/>
        <end position="221"/>
    </location>
</feature>
<dbReference type="EMBL" id="JBHSIU010000068">
    <property type="protein sequence ID" value="MFC5005183.1"/>
    <property type="molecule type" value="Genomic_DNA"/>
</dbReference>
<feature type="compositionally biased region" description="Polar residues" evidence="1">
    <location>
        <begin position="191"/>
        <end position="205"/>
    </location>
</feature>
<gene>
    <name evidence="3" type="ORF">ACFPIJ_46035</name>
</gene>
<evidence type="ECO:0000313" key="4">
    <source>
        <dbReference type="Proteomes" id="UP001595912"/>
    </source>
</evidence>
<sequence length="221" mass="22582">MTALRTDLHSDLDTATRAVDALSKHAIGDDVQLVAGANQALRDAAIHPAETAVDFGLVAYGSPRPARTIRLLGPPVARSCRARTSQPWVHADLVSDGLVVSVDTVQPGRRTARIRLTGLVGVSGGWGGLPQRPVVSASAGPGSSGALPPSTGGQRQGTAAAAKVQVPDVRGATEATAKQTLSGKGFKATVSYRSGTSQTPGTVIGTTLVPGRRSQPARRSS</sequence>
<dbReference type="Gene3D" id="3.30.10.20">
    <property type="match status" value="1"/>
</dbReference>
<evidence type="ECO:0000256" key="1">
    <source>
        <dbReference type="SAM" id="MobiDB-lite"/>
    </source>
</evidence>
<dbReference type="PROSITE" id="PS51178">
    <property type="entry name" value="PASTA"/>
    <property type="match status" value="1"/>
</dbReference>
<accession>A0ABV9WCF9</accession>
<dbReference type="RefSeq" id="WP_380125775.1">
    <property type="nucleotide sequence ID" value="NZ_JBHSIU010000068.1"/>
</dbReference>
<organism evidence="3 4">
    <name type="scientific">Dactylosporangium cerinum</name>
    <dbReference type="NCBI Taxonomy" id="1434730"/>
    <lineage>
        <taxon>Bacteria</taxon>
        <taxon>Bacillati</taxon>
        <taxon>Actinomycetota</taxon>
        <taxon>Actinomycetes</taxon>
        <taxon>Micromonosporales</taxon>
        <taxon>Micromonosporaceae</taxon>
        <taxon>Dactylosporangium</taxon>
    </lineage>
</organism>
<keyword evidence="4" id="KW-1185">Reference proteome</keyword>
<feature type="compositionally biased region" description="Low complexity" evidence="1">
    <location>
        <begin position="136"/>
        <end position="153"/>
    </location>
</feature>
<feature type="domain" description="PASTA" evidence="2">
    <location>
        <begin position="160"/>
        <end position="221"/>
    </location>
</feature>
<name>A0ABV9WCF9_9ACTN</name>
<dbReference type="Proteomes" id="UP001595912">
    <property type="component" value="Unassembled WGS sequence"/>
</dbReference>
<comment type="caution">
    <text evidence="3">The sequence shown here is derived from an EMBL/GenBank/DDBJ whole genome shotgun (WGS) entry which is preliminary data.</text>
</comment>
<dbReference type="Pfam" id="PF03793">
    <property type="entry name" value="PASTA"/>
    <property type="match status" value="1"/>
</dbReference>
<dbReference type="InterPro" id="IPR005543">
    <property type="entry name" value="PASTA_dom"/>
</dbReference>
<evidence type="ECO:0000259" key="2">
    <source>
        <dbReference type="PROSITE" id="PS51178"/>
    </source>
</evidence>
<evidence type="ECO:0000313" key="3">
    <source>
        <dbReference type="EMBL" id="MFC5005183.1"/>
    </source>
</evidence>
<dbReference type="CDD" id="cd06577">
    <property type="entry name" value="PASTA_pknB"/>
    <property type="match status" value="1"/>
</dbReference>
<feature type="region of interest" description="Disordered" evidence="1">
    <location>
        <begin position="136"/>
        <end position="165"/>
    </location>
</feature>
<reference evidence="4" key="1">
    <citation type="journal article" date="2019" name="Int. J. Syst. Evol. Microbiol.">
        <title>The Global Catalogue of Microorganisms (GCM) 10K type strain sequencing project: providing services to taxonomists for standard genome sequencing and annotation.</title>
        <authorList>
            <consortium name="The Broad Institute Genomics Platform"/>
            <consortium name="The Broad Institute Genome Sequencing Center for Infectious Disease"/>
            <person name="Wu L."/>
            <person name="Ma J."/>
        </authorList>
    </citation>
    <scope>NUCLEOTIDE SEQUENCE [LARGE SCALE GENOMIC DNA]</scope>
    <source>
        <strain evidence="4">CGMCC 4.7152</strain>
    </source>
</reference>
<protein>
    <submittedName>
        <fullName evidence="3">PASTA domain-containing protein</fullName>
    </submittedName>
</protein>